<protein>
    <submittedName>
        <fullName evidence="7">Outer membrane porin F</fullName>
    </submittedName>
</protein>
<dbReference type="GO" id="GO:0009279">
    <property type="term" value="C:cell outer membrane"/>
    <property type="evidence" value="ECO:0007669"/>
    <property type="project" value="UniProtKB-SubCell"/>
</dbReference>
<dbReference type="Pfam" id="PF04972">
    <property type="entry name" value="BON"/>
    <property type="match status" value="1"/>
</dbReference>
<dbReference type="CDD" id="cd07185">
    <property type="entry name" value="OmpA_C-like"/>
    <property type="match status" value="1"/>
</dbReference>
<proteinExistence type="predicted"/>
<dbReference type="InterPro" id="IPR006665">
    <property type="entry name" value="OmpA-like"/>
</dbReference>
<dbReference type="EMBL" id="FWFL01000009">
    <property type="protein sequence ID" value="SLN59167.1"/>
    <property type="molecule type" value="Genomic_DNA"/>
</dbReference>
<keyword evidence="8" id="KW-1185">Reference proteome</keyword>
<evidence type="ECO:0000256" key="5">
    <source>
        <dbReference type="SAM" id="MobiDB-lite"/>
    </source>
</evidence>
<dbReference type="PROSITE" id="PS51123">
    <property type="entry name" value="OMPA_2"/>
    <property type="match status" value="1"/>
</dbReference>
<keyword evidence="3" id="KW-0998">Cell outer membrane</keyword>
<evidence type="ECO:0000313" key="7">
    <source>
        <dbReference type="EMBL" id="SLN59167.1"/>
    </source>
</evidence>
<evidence type="ECO:0000256" key="2">
    <source>
        <dbReference type="ARBA" id="ARBA00023136"/>
    </source>
</evidence>
<dbReference type="Pfam" id="PF00691">
    <property type="entry name" value="OmpA"/>
    <property type="match status" value="1"/>
</dbReference>
<evidence type="ECO:0000259" key="6">
    <source>
        <dbReference type="PROSITE" id="PS51123"/>
    </source>
</evidence>
<dbReference type="PANTHER" id="PTHR30329">
    <property type="entry name" value="STATOR ELEMENT OF FLAGELLAR MOTOR COMPLEX"/>
    <property type="match status" value="1"/>
</dbReference>
<gene>
    <name evidence="7" type="primary">oprF_2</name>
    <name evidence="7" type="ORF">PEL8287_03193</name>
</gene>
<dbReference type="InterPro" id="IPR007055">
    <property type="entry name" value="BON_dom"/>
</dbReference>
<dbReference type="SUPFAM" id="SSF103088">
    <property type="entry name" value="OmpA-like"/>
    <property type="match status" value="1"/>
</dbReference>
<dbReference type="Gene3D" id="3.30.1330.60">
    <property type="entry name" value="OmpA-like domain"/>
    <property type="match status" value="1"/>
</dbReference>
<evidence type="ECO:0000313" key="8">
    <source>
        <dbReference type="Proteomes" id="UP000193827"/>
    </source>
</evidence>
<feature type="compositionally biased region" description="Basic and acidic residues" evidence="5">
    <location>
        <begin position="595"/>
        <end position="619"/>
    </location>
</feature>
<feature type="domain" description="OmpA-like" evidence="6">
    <location>
        <begin position="495"/>
        <end position="612"/>
    </location>
</feature>
<dbReference type="AlphaFoldDB" id="A0A1Y5T9T7"/>
<name>A0A1Y5T9T7_9RHOB</name>
<evidence type="ECO:0000256" key="3">
    <source>
        <dbReference type="ARBA" id="ARBA00023237"/>
    </source>
</evidence>
<dbReference type="PRINTS" id="PR01021">
    <property type="entry name" value="OMPADOMAIN"/>
</dbReference>
<accession>A0A1Y5T9T7</accession>
<dbReference type="PANTHER" id="PTHR30329:SF21">
    <property type="entry name" value="LIPOPROTEIN YIAD-RELATED"/>
    <property type="match status" value="1"/>
</dbReference>
<keyword evidence="2 4" id="KW-0472">Membrane</keyword>
<dbReference type="InterPro" id="IPR036737">
    <property type="entry name" value="OmpA-like_sf"/>
</dbReference>
<feature type="region of interest" description="Disordered" evidence="5">
    <location>
        <begin position="582"/>
        <end position="645"/>
    </location>
</feature>
<feature type="compositionally biased region" description="Acidic residues" evidence="5">
    <location>
        <begin position="623"/>
        <end position="632"/>
    </location>
</feature>
<organism evidence="7 8">
    <name type="scientific">Roseovarius litorisediminis</name>
    <dbReference type="NCBI Taxonomy" id="1312363"/>
    <lineage>
        <taxon>Bacteria</taxon>
        <taxon>Pseudomonadati</taxon>
        <taxon>Pseudomonadota</taxon>
        <taxon>Alphaproteobacteria</taxon>
        <taxon>Rhodobacterales</taxon>
        <taxon>Roseobacteraceae</taxon>
        <taxon>Roseovarius</taxon>
    </lineage>
</organism>
<dbReference type="InterPro" id="IPR006664">
    <property type="entry name" value="OMP_bac"/>
</dbReference>
<dbReference type="InterPro" id="IPR050330">
    <property type="entry name" value="Bact_OuterMem_StrucFunc"/>
</dbReference>
<sequence length="645" mass="69415">MSNKKTAPLMRLSSIFAISATFLVAAVLCLVAARFSVTVIEDNSRVSVRDTLDKNGLVWTEVDADGLQIFLGGTAPSEATRFKALSVAGTVVDAARVIDQMLVEDTADVTPPRFSVEILRNDHGISLIGLIPAATDREKLLQDISKITGGAKVADLLESADYPQPRTWPRALGYAVKSLEDLPRTKISVDAERVQITAMADSAEDKAKVETELARRIPDDVRLALNISAPRPVITPFTLRFLIEDGNARFDACSADTEEARQEILSAAGKAGLQVKAECTIGLGVPSPQWGAASVQAIAALAELGSGSLTISDADISLLASEGTPQRTFDDVVGRLENTLPEVFALHAVLPEPPDESAPVAPEFVATLSPEGLVQIRGRVGSELTRETVDSFARARFTSDSVHTTARVAEGLPQDWPLRILTGLETLSYLSNGAVTVTPDSLSVRGNTGRKEASALISQFLSEKLGEAEKFSIDVTYKKALDPVAGIPTPDECEEQIAEIQLTRKINFEPGSSTIDSSGASIMDDIAKVLKKCGEIRMEIGGHTDSQGREIMNQQLSQARANAVLNELRLRRVLTSSISAKGYGESQPIADNDSEGGREANRRIEFRLIRPEPVKERQTGLESLEEPVEEGAESPNQEDTPDEQN</sequence>
<dbReference type="Proteomes" id="UP000193827">
    <property type="component" value="Unassembled WGS sequence"/>
</dbReference>
<evidence type="ECO:0000256" key="4">
    <source>
        <dbReference type="PROSITE-ProRule" id="PRU00473"/>
    </source>
</evidence>
<evidence type="ECO:0000256" key="1">
    <source>
        <dbReference type="ARBA" id="ARBA00004442"/>
    </source>
</evidence>
<comment type="subcellular location">
    <subcellularLocation>
        <location evidence="1">Cell outer membrane</location>
    </subcellularLocation>
</comment>
<reference evidence="7 8" key="1">
    <citation type="submission" date="2017-03" db="EMBL/GenBank/DDBJ databases">
        <authorList>
            <person name="Afonso C.L."/>
            <person name="Miller P.J."/>
            <person name="Scott M.A."/>
            <person name="Spackman E."/>
            <person name="Goraichik I."/>
            <person name="Dimitrov K.M."/>
            <person name="Suarez D.L."/>
            <person name="Swayne D.E."/>
        </authorList>
    </citation>
    <scope>NUCLEOTIDE SEQUENCE [LARGE SCALE GENOMIC DNA]</scope>
    <source>
        <strain evidence="7 8">CECT 8287</strain>
    </source>
</reference>
<dbReference type="Gene3D" id="3.40.1520.20">
    <property type="match status" value="3"/>
</dbReference>